<proteinExistence type="predicted"/>
<evidence type="ECO:0000313" key="1">
    <source>
        <dbReference type="EMBL" id="KAH9484734.1"/>
    </source>
</evidence>
<reference evidence="1" key="1">
    <citation type="submission" date="2021-10" db="EMBL/GenBank/DDBJ databases">
        <title>Psilocybe cubensis genome.</title>
        <authorList>
            <person name="Mckernan K.J."/>
            <person name="Crawford S."/>
            <person name="Trippe A."/>
            <person name="Kane L.T."/>
            <person name="Mclaughlin S."/>
        </authorList>
    </citation>
    <scope>NUCLEOTIDE SEQUENCE</scope>
    <source>
        <strain evidence="1">MGC-MH-2018</strain>
    </source>
</reference>
<evidence type="ECO:0000313" key="2">
    <source>
        <dbReference type="Proteomes" id="UP000664032"/>
    </source>
</evidence>
<organism evidence="1 2">
    <name type="scientific">Psilocybe cubensis</name>
    <name type="common">Psychedelic mushroom</name>
    <name type="synonym">Stropharia cubensis</name>
    <dbReference type="NCBI Taxonomy" id="181762"/>
    <lineage>
        <taxon>Eukaryota</taxon>
        <taxon>Fungi</taxon>
        <taxon>Dikarya</taxon>
        <taxon>Basidiomycota</taxon>
        <taxon>Agaricomycotina</taxon>
        <taxon>Agaricomycetes</taxon>
        <taxon>Agaricomycetidae</taxon>
        <taxon>Agaricales</taxon>
        <taxon>Agaricineae</taxon>
        <taxon>Strophariaceae</taxon>
        <taxon>Psilocybe</taxon>
    </lineage>
</organism>
<accession>A0ACB8HA87</accession>
<protein>
    <submittedName>
        <fullName evidence="1">Norsolorinic acid ketoreductase</fullName>
    </submittedName>
</protein>
<gene>
    <name evidence="1" type="ORF">JR316_0001634</name>
</gene>
<dbReference type="EMBL" id="JAFIQS020000002">
    <property type="protein sequence ID" value="KAH9484734.1"/>
    <property type="molecule type" value="Genomic_DNA"/>
</dbReference>
<dbReference type="Proteomes" id="UP000664032">
    <property type="component" value="Unassembled WGS sequence"/>
</dbReference>
<sequence length="253" mass="27747">MSSPSTVYLITGANRPRGVGTITFLLDAFVYATARDPSKAPALDELKKKYPSRLAIVKWVAADVEGNKALAKEIEERHGRVDTVIGNASLLAGNNRVNDVLVSDLEDHFKANVLGPVVLFQALYNLLKKSKQPRFVPISSLVGSISEPTISLDMRNTPYASSKATLNWITRKIHYENEWLITFPLSPGGVDTDMFDYSKETDASGALQAVIQTYGEFPTADKVAVLLLNIIDESTREKDGGQFINVDGSRASW</sequence>
<name>A0ACB8HA87_PSICU</name>
<keyword evidence="2" id="KW-1185">Reference proteome</keyword>
<comment type="caution">
    <text evidence="1">The sequence shown here is derived from an EMBL/GenBank/DDBJ whole genome shotgun (WGS) entry which is preliminary data.</text>
</comment>